<organism evidence="2 3">
    <name type="scientific">Streptomyces zhaozhouensis</name>
    <dbReference type="NCBI Taxonomy" id="1300267"/>
    <lineage>
        <taxon>Bacteria</taxon>
        <taxon>Bacillati</taxon>
        <taxon>Actinomycetota</taxon>
        <taxon>Actinomycetes</taxon>
        <taxon>Kitasatosporales</taxon>
        <taxon>Streptomycetaceae</taxon>
        <taxon>Streptomyces</taxon>
    </lineage>
</organism>
<dbReference type="Pfam" id="PF08592">
    <property type="entry name" value="Anthrone_oxy"/>
    <property type="match status" value="1"/>
</dbReference>
<gene>
    <name evidence="2" type="ORF">SAMN06297387_113153</name>
</gene>
<name>A0A286DZH5_9ACTN</name>
<dbReference type="AlphaFoldDB" id="A0A286DZH5"/>
<protein>
    <submittedName>
        <fullName evidence="2">Uncharacterized membrane protein</fullName>
    </submittedName>
</protein>
<keyword evidence="3" id="KW-1185">Reference proteome</keyword>
<keyword evidence="1" id="KW-0472">Membrane</keyword>
<feature type="transmembrane region" description="Helical" evidence="1">
    <location>
        <begin position="56"/>
        <end position="77"/>
    </location>
</feature>
<dbReference type="EMBL" id="OCNE01000013">
    <property type="protein sequence ID" value="SOD63994.1"/>
    <property type="molecule type" value="Genomic_DNA"/>
</dbReference>
<keyword evidence="1" id="KW-1133">Transmembrane helix</keyword>
<dbReference type="OrthoDB" id="428263at2"/>
<feature type="transmembrane region" description="Helical" evidence="1">
    <location>
        <begin position="141"/>
        <end position="161"/>
    </location>
</feature>
<evidence type="ECO:0000313" key="2">
    <source>
        <dbReference type="EMBL" id="SOD63994.1"/>
    </source>
</evidence>
<sequence length="163" mass="16352">MTVLAAGAALATLTMAAVLAGTFLAFSVAVLPGLGTLGPARAVAAMRGMNEKILNPLFLVPFVALPLAAALTAVALWTSGHRAAAPAFAAAALVHVLGVIAPTAAVNVPLNEALAAGPADTAERAAALWAAFAPRWARFNALRAAASTAVALLVGAGLLWWRR</sequence>
<evidence type="ECO:0000256" key="1">
    <source>
        <dbReference type="SAM" id="Phobius"/>
    </source>
</evidence>
<accession>A0A286DZH5</accession>
<dbReference type="Proteomes" id="UP000219072">
    <property type="component" value="Unassembled WGS sequence"/>
</dbReference>
<reference evidence="2 3" key="1">
    <citation type="submission" date="2017-09" db="EMBL/GenBank/DDBJ databases">
        <authorList>
            <person name="Ehlers B."/>
            <person name="Leendertz F.H."/>
        </authorList>
    </citation>
    <scope>NUCLEOTIDE SEQUENCE [LARGE SCALE GENOMIC DNA]</scope>
    <source>
        <strain evidence="2 3">CGMCC 4.7095</strain>
    </source>
</reference>
<feature type="transmembrane region" description="Helical" evidence="1">
    <location>
        <begin position="84"/>
        <end position="105"/>
    </location>
</feature>
<dbReference type="RefSeq" id="WP_097232429.1">
    <property type="nucleotide sequence ID" value="NZ_OCNE01000013.1"/>
</dbReference>
<evidence type="ECO:0000313" key="3">
    <source>
        <dbReference type="Proteomes" id="UP000219072"/>
    </source>
</evidence>
<keyword evidence="1" id="KW-0812">Transmembrane</keyword>
<dbReference type="InterPro" id="IPR013901">
    <property type="entry name" value="Anthrone_oxy"/>
</dbReference>
<proteinExistence type="predicted"/>